<evidence type="ECO:0000256" key="1">
    <source>
        <dbReference type="ARBA" id="ARBA00023015"/>
    </source>
</evidence>
<protein>
    <submittedName>
        <fullName evidence="6">LacI family DNA-binding transcriptional regulator</fullName>
    </submittedName>
</protein>
<dbReference type="RefSeq" id="WP_158955936.1">
    <property type="nucleotide sequence ID" value="NZ_CP046915.1"/>
</dbReference>
<dbReference type="InterPro" id="IPR000843">
    <property type="entry name" value="HTH_LacI"/>
</dbReference>
<gene>
    <name evidence="6" type="ORF">FAZ98_27355</name>
</gene>
<sequence length="376" mass="39490">MPTAKSTASTADKTGSHAGTRADANPDAGVETAARPKRTRGGPKGLRITDVAAQAGVSPITVSRVFNSPESVAPETLERVRQVVQKLGYVPNRLAGGLSSSRSRLVAAIVPTIAHSLFSETIQVFSETLSRAGYEVLLALSGYSASSEESLLDTVLSRRPEGVLLTGVAHTDSLRERLANVGIPVVETWDTTATPIDMLVGFSHYEIGAAVAQHFLERGARRPALISANDARALARRAGFRERLAQAGIVAVAEEIVAPPSSVAVGKRALPDLLARAPGTDAVFCGSDLLAIGALGAARQLALDVPGQLKICGFGDLEFATETAPQLTTVRVDGTRIGVSAARFLLDRLNGESARGEHHEHRVIDVGFTVLAREST</sequence>
<dbReference type="GO" id="GO:0000976">
    <property type="term" value="F:transcription cis-regulatory region binding"/>
    <property type="evidence" value="ECO:0007669"/>
    <property type="project" value="TreeGrafter"/>
</dbReference>
<accession>A0A7Z2GPC0</accession>
<dbReference type="InterPro" id="IPR046335">
    <property type="entry name" value="LacI/GalR-like_sensor"/>
</dbReference>
<keyword evidence="3" id="KW-0804">Transcription</keyword>
<dbReference type="Proteomes" id="UP000433577">
    <property type="component" value="Chromosome 3"/>
</dbReference>
<feature type="compositionally biased region" description="Low complexity" evidence="4">
    <location>
        <begin position="1"/>
        <end position="13"/>
    </location>
</feature>
<dbReference type="CDD" id="cd01575">
    <property type="entry name" value="PBP1_GntR"/>
    <property type="match status" value="1"/>
</dbReference>
<proteinExistence type="predicted"/>
<dbReference type="Gene3D" id="1.10.260.40">
    <property type="entry name" value="lambda repressor-like DNA-binding domains"/>
    <property type="match status" value="1"/>
</dbReference>
<dbReference type="EMBL" id="CP046915">
    <property type="protein sequence ID" value="QGZ65473.1"/>
    <property type="molecule type" value="Genomic_DNA"/>
</dbReference>
<feature type="region of interest" description="Disordered" evidence="4">
    <location>
        <begin position="1"/>
        <end position="47"/>
    </location>
</feature>
<dbReference type="PANTHER" id="PTHR30146:SF33">
    <property type="entry name" value="TRANSCRIPTIONAL REGULATOR"/>
    <property type="match status" value="1"/>
</dbReference>
<dbReference type="Pfam" id="PF00356">
    <property type="entry name" value="LacI"/>
    <property type="match status" value="1"/>
</dbReference>
<dbReference type="Pfam" id="PF13377">
    <property type="entry name" value="Peripla_BP_3"/>
    <property type="match status" value="1"/>
</dbReference>
<feature type="domain" description="HTH lacI-type" evidence="5">
    <location>
        <begin position="46"/>
        <end position="100"/>
    </location>
</feature>
<keyword evidence="1" id="KW-0805">Transcription regulation</keyword>
<dbReference type="PANTHER" id="PTHR30146">
    <property type="entry name" value="LACI-RELATED TRANSCRIPTIONAL REPRESSOR"/>
    <property type="match status" value="1"/>
</dbReference>
<dbReference type="CDD" id="cd01392">
    <property type="entry name" value="HTH_LacI"/>
    <property type="match status" value="1"/>
</dbReference>
<dbReference type="InterPro" id="IPR010982">
    <property type="entry name" value="Lambda_DNA-bd_dom_sf"/>
</dbReference>
<dbReference type="SMART" id="SM00354">
    <property type="entry name" value="HTH_LACI"/>
    <property type="match status" value="1"/>
</dbReference>
<dbReference type="Gene3D" id="3.40.50.2300">
    <property type="match status" value="2"/>
</dbReference>
<evidence type="ECO:0000313" key="6">
    <source>
        <dbReference type="EMBL" id="QGZ65473.1"/>
    </source>
</evidence>
<evidence type="ECO:0000313" key="7">
    <source>
        <dbReference type="Proteomes" id="UP000433577"/>
    </source>
</evidence>
<dbReference type="PROSITE" id="PS50932">
    <property type="entry name" value="HTH_LACI_2"/>
    <property type="match status" value="1"/>
</dbReference>
<dbReference type="SUPFAM" id="SSF53822">
    <property type="entry name" value="Periplasmic binding protein-like I"/>
    <property type="match status" value="1"/>
</dbReference>
<evidence type="ECO:0000259" key="5">
    <source>
        <dbReference type="PROSITE" id="PS50932"/>
    </source>
</evidence>
<dbReference type="KEGG" id="pacs:FAZ98_27355"/>
<evidence type="ECO:0000256" key="3">
    <source>
        <dbReference type="ARBA" id="ARBA00023163"/>
    </source>
</evidence>
<dbReference type="GO" id="GO:0003700">
    <property type="term" value="F:DNA-binding transcription factor activity"/>
    <property type="evidence" value="ECO:0007669"/>
    <property type="project" value="TreeGrafter"/>
</dbReference>
<evidence type="ECO:0000256" key="4">
    <source>
        <dbReference type="SAM" id="MobiDB-lite"/>
    </source>
</evidence>
<dbReference type="InterPro" id="IPR028082">
    <property type="entry name" value="Peripla_BP_I"/>
</dbReference>
<dbReference type="SUPFAM" id="SSF47413">
    <property type="entry name" value="lambda repressor-like DNA-binding domains"/>
    <property type="match status" value="1"/>
</dbReference>
<evidence type="ECO:0000256" key="2">
    <source>
        <dbReference type="ARBA" id="ARBA00023125"/>
    </source>
</evidence>
<name>A0A7Z2GPC0_9BURK</name>
<dbReference type="OrthoDB" id="8770688at2"/>
<keyword evidence="7" id="KW-1185">Reference proteome</keyword>
<organism evidence="6 7">
    <name type="scientific">Paraburkholderia acidisoli</name>
    <dbReference type="NCBI Taxonomy" id="2571748"/>
    <lineage>
        <taxon>Bacteria</taxon>
        <taxon>Pseudomonadati</taxon>
        <taxon>Pseudomonadota</taxon>
        <taxon>Betaproteobacteria</taxon>
        <taxon>Burkholderiales</taxon>
        <taxon>Burkholderiaceae</taxon>
        <taxon>Paraburkholderia</taxon>
    </lineage>
</organism>
<reference evidence="6 7" key="1">
    <citation type="submission" date="2019-12" db="EMBL/GenBank/DDBJ databases">
        <title>Paraburkholderia acidiphila 7Q-K02 sp. nov and Paraburkholderia acidisoli DHF22 sp. nov., two strains isolated from forest soil.</title>
        <authorList>
            <person name="Gao Z."/>
            <person name="Qiu L."/>
        </authorList>
    </citation>
    <scope>NUCLEOTIDE SEQUENCE [LARGE SCALE GENOMIC DNA]</scope>
    <source>
        <strain evidence="6 7">DHF22</strain>
    </source>
</reference>
<keyword evidence="2 6" id="KW-0238">DNA-binding</keyword>
<dbReference type="AlphaFoldDB" id="A0A7Z2GPC0"/>